<keyword evidence="3" id="KW-1003">Cell membrane</keyword>
<dbReference type="Proteomes" id="UP000198420">
    <property type="component" value="Unassembled WGS sequence"/>
</dbReference>
<feature type="domain" description="MacB-like periplasmic core" evidence="9">
    <location>
        <begin position="19"/>
        <end position="237"/>
    </location>
</feature>
<feature type="transmembrane region" description="Helical" evidence="7">
    <location>
        <begin position="822"/>
        <end position="846"/>
    </location>
</feature>
<feature type="transmembrane region" description="Helical" evidence="7">
    <location>
        <begin position="532"/>
        <end position="553"/>
    </location>
</feature>
<keyword evidence="4 7" id="KW-0812">Transmembrane</keyword>
<reference evidence="11" key="1">
    <citation type="submission" date="2017-06" db="EMBL/GenBank/DDBJ databases">
        <authorList>
            <person name="Varghese N."/>
            <person name="Submissions S."/>
        </authorList>
    </citation>
    <scope>NUCLEOTIDE SEQUENCE [LARGE SCALE GENOMIC DNA]</scope>
    <source>
        <strain evidence="11">DSM 44485</strain>
    </source>
</reference>
<dbReference type="RefSeq" id="WP_089316797.1">
    <property type="nucleotide sequence ID" value="NZ_FZNP01000027.1"/>
</dbReference>
<keyword evidence="5 7" id="KW-1133">Transmembrane helix</keyword>
<comment type="similarity">
    <text evidence="2">Belongs to the ABC-4 integral membrane protein family. LolC/E subfamily.</text>
</comment>
<dbReference type="Pfam" id="PF12704">
    <property type="entry name" value="MacB_PCD"/>
    <property type="match status" value="2"/>
</dbReference>
<feature type="transmembrane region" description="Helical" evidence="7">
    <location>
        <begin position="321"/>
        <end position="345"/>
    </location>
</feature>
<feature type="transmembrane region" description="Helical" evidence="7">
    <location>
        <begin position="365"/>
        <end position="385"/>
    </location>
</feature>
<feature type="transmembrane region" description="Helical" evidence="7">
    <location>
        <begin position="276"/>
        <end position="300"/>
    </location>
</feature>
<feature type="domain" description="ABC3 transporter permease C-terminal" evidence="8">
    <location>
        <begin position="784"/>
        <end position="898"/>
    </location>
</feature>
<protein>
    <submittedName>
        <fullName evidence="10">Putative ABC transport system permease protein</fullName>
    </submittedName>
</protein>
<evidence type="ECO:0000313" key="10">
    <source>
        <dbReference type="EMBL" id="SNS74654.1"/>
    </source>
</evidence>
<name>A0A239H325_9ACTN</name>
<evidence type="ECO:0000259" key="9">
    <source>
        <dbReference type="Pfam" id="PF12704"/>
    </source>
</evidence>
<feature type="transmembrane region" description="Helical" evidence="7">
    <location>
        <begin position="781"/>
        <end position="801"/>
    </location>
</feature>
<evidence type="ECO:0000256" key="4">
    <source>
        <dbReference type="ARBA" id="ARBA00022692"/>
    </source>
</evidence>
<proteinExistence type="inferred from homology"/>
<evidence type="ECO:0000256" key="7">
    <source>
        <dbReference type="SAM" id="Phobius"/>
    </source>
</evidence>
<dbReference type="Pfam" id="PF02687">
    <property type="entry name" value="FtsX"/>
    <property type="match status" value="2"/>
</dbReference>
<keyword evidence="6 7" id="KW-0472">Membrane</keyword>
<dbReference type="GO" id="GO:0044874">
    <property type="term" value="P:lipoprotein localization to outer membrane"/>
    <property type="evidence" value="ECO:0007669"/>
    <property type="project" value="TreeGrafter"/>
</dbReference>
<dbReference type="PANTHER" id="PTHR30489">
    <property type="entry name" value="LIPOPROTEIN-RELEASING SYSTEM TRANSMEMBRANE PROTEIN LOLE"/>
    <property type="match status" value="1"/>
</dbReference>
<feature type="domain" description="MacB-like periplasmic core" evidence="9">
    <location>
        <begin position="539"/>
        <end position="746"/>
    </location>
</feature>
<comment type="subcellular location">
    <subcellularLocation>
        <location evidence="1">Cell membrane</location>
        <topology evidence="1">Multi-pass membrane protein</topology>
    </subcellularLocation>
</comment>
<evidence type="ECO:0000256" key="5">
    <source>
        <dbReference type="ARBA" id="ARBA00022989"/>
    </source>
</evidence>
<accession>A0A239H325</accession>
<evidence type="ECO:0000256" key="6">
    <source>
        <dbReference type="ARBA" id="ARBA00023136"/>
    </source>
</evidence>
<dbReference type="GO" id="GO:0098797">
    <property type="term" value="C:plasma membrane protein complex"/>
    <property type="evidence" value="ECO:0007669"/>
    <property type="project" value="TreeGrafter"/>
</dbReference>
<evidence type="ECO:0000256" key="2">
    <source>
        <dbReference type="ARBA" id="ARBA00005236"/>
    </source>
</evidence>
<evidence type="ECO:0000313" key="11">
    <source>
        <dbReference type="Proteomes" id="UP000198420"/>
    </source>
</evidence>
<feature type="transmembrane region" description="Helical" evidence="7">
    <location>
        <begin position="453"/>
        <end position="474"/>
    </location>
</feature>
<dbReference type="InterPro" id="IPR051447">
    <property type="entry name" value="Lipoprotein-release_system"/>
</dbReference>
<feature type="transmembrane region" description="Helical" evidence="7">
    <location>
        <begin position="415"/>
        <end position="433"/>
    </location>
</feature>
<dbReference type="AlphaFoldDB" id="A0A239H325"/>
<organism evidence="10 11">
    <name type="scientific">Actinomadura mexicana</name>
    <dbReference type="NCBI Taxonomy" id="134959"/>
    <lineage>
        <taxon>Bacteria</taxon>
        <taxon>Bacillati</taxon>
        <taxon>Actinomycetota</taxon>
        <taxon>Actinomycetes</taxon>
        <taxon>Streptosporangiales</taxon>
        <taxon>Thermomonosporaceae</taxon>
        <taxon>Actinomadura</taxon>
    </lineage>
</organism>
<evidence type="ECO:0000256" key="3">
    <source>
        <dbReference type="ARBA" id="ARBA00022475"/>
    </source>
</evidence>
<dbReference type="OrthoDB" id="8036472at2"/>
<dbReference type="InterPro" id="IPR003838">
    <property type="entry name" value="ABC3_permease_C"/>
</dbReference>
<dbReference type="InterPro" id="IPR025857">
    <property type="entry name" value="MacB_PCD"/>
</dbReference>
<dbReference type="PANTHER" id="PTHR30489:SF0">
    <property type="entry name" value="LIPOPROTEIN-RELEASING SYSTEM TRANSMEMBRANE PROTEIN LOLE"/>
    <property type="match status" value="1"/>
</dbReference>
<dbReference type="EMBL" id="FZNP01000027">
    <property type="protein sequence ID" value="SNS74654.1"/>
    <property type="molecule type" value="Genomic_DNA"/>
</dbReference>
<gene>
    <name evidence="10" type="ORF">SAMN06265355_12738</name>
</gene>
<sequence>MLVLMWLRGLLARRAARLIMTSAGIAVAVALLASLGTFLASAKSTMTQRSASRVAVDWQVELQHGAAVPDLRAADPHITEALPVGFAATTGLESRAQGQVLNTGSGQVLGLPPGYPAAFPGELRALTGRPDGVLLAQQTAANLHAVPGSTVTIHRAGLPDATVKVDGVADLPEADSLFQKVGAPVGAQPQAPPDNVVILPAATWHRLFDTAAGDQVHTQVHVRLRHDLPADPASAYVQDTGAARNLEARLAGAGLVGDNLGAALGAAREDAAYAQMLFLFLGVPGAALAAMLTALVAASGAPRRRAEQGLLRTRGASPRTLLSLALVEATTTGVAGAAAGLALAALTGRLVFGTTRFGTTTGTTALWGAIAAVTGLLIAALTVLLPAARDARTVGVVTARRAIGPARRDPTWLRYGLDLWLLAASGLVFWITARNNYSVVLVPEGLPTISVSYWAFAGPALLWLGGGLLAWRVVHTLLAPRRRSVPGLSDDTGRAERDTEPLRRRLVTGLLRPIAGPLSGTVTATLGGQRKLLARTVALAALAVVFAASTAVFDATYRQQAVADAQLTNGADVTVTESPGAHVPPAQEKTIAAAPGVSTVEPLQHRFAYVGSDLQDLYGVRTSTIGRTTHLQDAYFGGGTAHDMIGRLAHRPDAVLVSQETAHDFQLHPGDLLRLRLQDGRTKQYRTVPFHYAGVVKEFPTAPRDSFLVANASYVAQKTGTDTVGSFLVGTRNGASPPAVAGALRARLGPQAQITDLHTTRTVVGSSLTAVDLGGLTRIELGYALALITFATGLLLALGLSERRRTFALVRTLGARPRQIGAFVWAEVALILTGAAAFGTLIGWALAHMLVKVLTGVFDPPPDHLAVPWAYLVAVAATAVAAMGAAALIALHAARRPPLSVLRDL</sequence>
<keyword evidence="11" id="KW-1185">Reference proteome</keyword>
<feature type="transmembrane region" description="Helical" evidence="7">
    <location>
        <begin position="866"/>
        <end position="891"/>
    </location>
</feature>
<evidence type="ECO:0000256" key="1">
    <source>
        <dbReference type="ARBA" id="ARBA00004651"/>
    </source>
</evidence>
<evidence type="ECO:0000259" key="8">
    <source>
        <dbReference type="Pfam" id="PF02687"/>
    </source>
</evidence>
<feature type="domain" description="ABC3 transporter permease C-terminal" evidence="8">
    <location>
        <begin position="286"/>
        <end position="389"/>
    </location>
</feature>